<dbReference type="AlphaFoldDB" id="L0A2G4"/>
<feature type="transmembrane region" description="Helical" evidence="10">
    <location>
        <begin position="161"/>
        <end position="180"/>
    </location>
</feature>
<evidence type="ECO:0000256" key="7">
    <source>
        <dbReference type="ARBA" id="ARBA00023065"/>
    </source>
</evidence>
<sequence length="455" mass="47794">MNLSDHRHIARIAVPVSLEMTFQLLLNFGVQLVVGVLGTLALAAVGLVNSLVVVGMVSLSTIGAAAAILAARAHGARSPQAVARVATTAGVLAFLFTLTLCLPAAFFAQPLLLGLGATAEIAATGARYFQLTVLALPFMVHASVTSGVFRSLGQARIPMQVSIFAVLFNGLLAYALVVGLGPLPVLGLGGAALASLIAQGLRAALLFWLLHLRPGRVPLSWSRSLTTWRQAAGQLLTLAFPLAMTQLSWSAGAFLYALLFARLSVSALAASQIVLSLEGVFIVASYGLMSASTTLIGHAVGQGDHRRAQDWSVILQRVGMATGLGFGVLFMASAYLLPHLYPNISPATLQVAFWGIVINAAFQVVKVRNMILGGGVLPSGGDARGVVIGDLIGPFVVGLPLAYLLGFTLELGVWGVFWGRIADEVAKASFFTWRVRRLRWQALTAPRATVTQQAA</sequence>
<feature type="transmembrane region" description="Helical" evidence="10">
    <location>
        <begin position="347"/>
        <end position="365"/>
    </location>
</feature>
<protein>
    <recommendedName>
        <fullName evidence="9">Multidrug-efflux transporter</fullName>
    </recommendedName>
</protein>
<gene>
    <name evidence="11" type="ordered locus">Deipe_2124</name>
</gene>
<organism evidence="11 12">
    <name type="scientific">Deinococcus peraridilitoris (strain DSM 19664 / LMG 22246 / CIP 109416 / KR-200)</name>
    <dbReference type="NCBI Taxonomy" id="937777"/>
    <lineage>
        <taxon>Bacteria</taxon>
        <taxon>Thermotogati</taxon>
        <taxon>Deinococcota</taxon>
        <taxon>Deinococci</taxon>
        <taxon>Deinococcales</taxon>
        <taxon>Deinococcaceae</taxon>
        <taxon>Deinococcus</taxon>
    </lineage>
</organism>
<dbReference type="InterPro" id="IPR050222">
    <property type="entry name" value="MATE_MdtK"/>
</dbReference>
<evidence type="ECO:0000256" key="6">
    <source>
        <dbReference type="ARBA" id="ARBA00022989"/>
    </source>
</evidence>
<feature type="transmembrane region" description="Helical" evidence="10">
    <location>
        <begin position="186"/>
        <end position="210"/>
    </location>
</feature>
<keyword evidence="7" id="KW-0406">Ion transport</keyword>
<evidence type="ECO:0000256" key="3">
    <source>
        <dbReference type="ARBA" id="ARBA00022449"/>
    </source>
</evidence>
<dbReference type="InterPro" id="IPR002528">
    <property type="entry name" value="MATE_fam"/>
</dbReference>
<feature type="transmembrane region" description="Helical" evidence="10">
    <location>
        <begin position="21"/>
        <end position="45"/>
    </location>
</feature>
<dbReference type="RefSeq" id="WP_015235919.1">
    <property type="nucleotide sequence ID" value="NC_019793.1"/>
</dbReference>
<dbReference type="Pfam" id="PF01554">
    <property type="entry name" value="MatE"/>
    <property type="match status" value="2"/>
</dbReference>
<feature type="transmembrane region" description="Helical" evidence="10">
    <location>
        <begin position="128"/>
        <end position="149"/>
    </location>
</feature>
<dbReference type="GO" id="GO:0005886">
    <property type="term" value="C:plasma membrane"/>
    <property type="evidence" value="ECO:0007669"/>
    <property type="project" value="UniProtKB-SubCell"/>
</dbReference>
<evidence type="ECO:0000256" key="10">
    <source>
        <dbReference type="SAM" id="Phobius"/>
    </source>
</evidence>
<accession>L0A2G4</accession>
<dbReference type="HOGENOM" id="CLU_012893_5_1_0"/>
<evidence type="ECO:0000256" key="1">
    <source>
        <dbReference type="ARBA" id="ARBA00004651"/>
    </source>
</evidence>
<feature type="transmembrane region" description="Helical" evidence="10">
    <location>
        <begin position="386"/>
        <end position="409"/>
    </location>
</feature>
<feature type="transmembrane region" description="Helical" evidence="10">
    <location>
        <begin position="321"/>
        <end position="341"/>
    </location>
</feature>
<feature type="transmembrane region" description="Helical" evidence="10">
    <location>
        <begin position="51"/>
        <end position="70"/>
    </location>
</feature>
<dbReference type="NCBIfam" id="TIGR00797">
    <property type="entry name" value="matE"/>
    <property type="match status" value="1"/>
</dbReference>
<reference evidence="12" key="1">
    <citation type="submission" date="2012-03" db="EMBL/GenBank/DDBJ databases">
        <title>Complete sequence of chromosome of Deinococcus peraridilitoris DSM 19664.</title>
        <authorList>
            <person name="Lucas S."/>
            <person name="Copeland A."/>
            <person name="Lapidus A."/>
            <person name="Glavina del Rio T."/>
            <person name="Dalin E."/>
            <person name="Tice H."/>
            <person name="Bruce D."/>
            <person name="Goodwin L."/>
            <person name="Pitluck S."/>
            <person name="Peters L."/>
            <person name="Mikhailova N."/>
            <person name="Lu M."/>
            <person name="Kyrpides N."/>
            <person name="Mavromatis K."/>
            <person name="Ivanova N."/>
            <person name="Brettin T."/>
            <person name="Detter J.C."/>
            <person name="Han C."/>
            <person name="Larimer F."/>
            <person name="Land M."/>
            <person name="Hauser L."/>
            <person name="Markowitz V."/>
            <person name="Cheng J.-F."/>
            <person name="Hugenholtz P."/>
            <person name="Woyke T."/>
            <person name="Wu D."/>
            <person name="Pukall R."/>
            <person name="Steenblock K."/>
            <person name="Brambilla E."/>
            <person name="Klenk H.-P."/>
            <person name="Eisen J.A."/>
        </authorList>
    </citation>
    <scope>NUCLEOTIDE SEQUENCE [LARGE SCALE GENOMIC DNA]</scope>
    <source>
        <strain evidence="12">DSM 19664 / LMG 22246 / CIP 109416 / KR-200</strain>
    </source>
</reference>
<evidence type="ECO:0000256" key="4">
    <source>
        <dbReference type="ARBA" id="ARBA00022475"/>
    </source>
</evidence>
<name>L0A2G4_DEIPD</name>
<dbReference type="InterPro" id="IPR048279">
    <property type="entry name" value="MdtK-like"/>
</dbReference>
<evidence type="ECO:0000313" key="12">
    <source>
        <dbReference type="Proteomes" id="UP000010467"/>
    </source>
</evidence>
<evidence type="ECO:0000256" key="8">
    <source>
        <dbReference type="ARBA" id="ARBA00023136"/>
    </source>
</evidence>
<dbReference type="PIRSF" id="PIRSF006603">
    <property type="entry name" value="DinF"/>
    <property type="match status" value="1"/>
</dbReference>
<keyword evidence="12" id="KW-1185">Reference proteome</keyword>
<dbReference type="PANTHER" id="PTHR43298:SF2">
    <property type="entry name" value="FMN_FAD EXPORTER YEEO-RELATED"/>
    <property type="match status" value="1"/>
</dbReference>
<evidence type="ECO:0000313" key="11">
    <source>
        <dbReference type="EMBL" id="AFZ67614.1"/>
    </source>
</evidence>
<dbReference type="eggNOG" id="COG0534">
    <property type="taxonomic scope" value="Bacteria"/>
</dbReference>
<dbReference type="GO" id="GO:0006811">
    <property type="term" value="P:monoatomic ion transport"/>
    <property type="evidence" value="ECO:0007669"/>
    <property type="project" value="UniProtKB-KW"/>
</dbReference>
<evidence type="ECO:0000256" key="9">
    <source>
        <dbReference type="ARBA" id="ARBA00031636"/>
    </source>
</evidence>
<feature type="transmembrane region" description="Helical" evidence="10">
    <location>
        <begin position="279"/>
        <end position="300"/>
    </location>
</feature>
<dbReference type="GO" id="GO:0042910">
    <property type="term" value="F:xenobiotic transmembrane transporter activity"/>
    <property type="evidence" value="ECO:0007669"/>
    <property type="project" value="InterPro"/>
</dbReference>
<dbReference type="Proteomes" id="UP000010467">
    <property type="component" value="Chromosome"/>
</dbReference>
<feature type="transmembrane region" description="Helical" evidence="10">
    <location>
        <begin position="82"/>
        <end position="108"/>
    </location>
</feature>
<keyword evidence="4" id="KW-1003">Cell membrane</keyword>
<keyword evidence="3" id="KW-0050">Antiport</keyword>
<dbReference type="PATRIC" id="fig|937777.3.peg.2129"/>
<dbReference type="EMBL" id="CP003382">
    <property type="protein sequence ID" value="AFZ67614.1"/>
    <property type="molecule type" value="Genomic_DNA"/>
</dbReference>
<evidence type="ECO:0000256" key="2">
    <source>
        <dbReference type="ARBA" id="ARBA00022448"/>
    </source>
</evidence>
<dbReference type="PANTHER" id="PTHR43298">
    <property type="entry name" value="MULTIDRUG RESISTANCE PROTEIN NORM-RELATED"/>
    <property type="match status" value="1"/>
</dbReference>
<keyword evidence="5 10" id="KW-0812">Transmembrane</keyword>
<dbReference type="KEGG" id="dpd:Deipe_2124"/>
<keyword evidence="8 10" id="KW-0472">Membrane</keyword>
<dbReference type="STRING" id="937777.Deipe_2124"/>
<evidence type="ECO:0000256" key="5">
    <source>
        <dbReference type="ARBA" id="ARBA00022692"/>
    </source>
</evidence>
<keyword evidence="6 10" id="KW-1133">Transmembrane helix</keyword>
<comment type="subcellular location">
    <subcellularLocation>
        <location evidence="1">Cell membrane</location>
        <topology evidence="1">Multi-pass membrane protein</topology>
    </subcellularLocation>
</comment>
<feature type="transmembrane region" description="Helical" evidence="10">
    <location>
        <begin position="231"/>
        <end position="259"/>
    </location>
</feature>
<proteinExistence type="predicted"/>
<keyword evidence="2" id="KW-0813">Transport</keyword>
<dbReference type="GO" id="GO:0015297">
    <property type="term" value="F:antiporter activity"/>
    <property type="evidence" value="ECO:0007669"/>
    <property type="project" value="UniProtKB-KW"/>
</dbReference>